<protein>
    <recommendedName>
        <fullName evidence="3">DUF4062 domain-containing protein</fullName>
    </recommendedName>
</protein>
<name>A0AAW5TW41_9LACT</name>
<organism evidence="1 2">
    <name type="scientific">Lactococcus lactis</name>
    <dbReference type="NCBI Taxonomy" id="1358"/>
    <lineage>
        <taxon>Bacteria</taxon>
        <taxon>Bacillati</taxon>
        <taxon>Bacillota</taxon>
        <taxon>Bacilli</taxon>
        <taxon>Lactobacillales</taxon>
        <taxon>Streptococcaceae</taxon>
        <taxon>Lactococcus</taxon>
    </lineage>
</organism>
<accession>A0AAW5TW41</accession>
<dbReference type="Gene3D" id="1.25.10.10">
    <property type="entry name" value="Leucine-rich Repeat Variant"/>
    <property type="match status" value="1"/>
</dbReference>
<comment type="caution">
    <text evidence="1">The sequence shown here is derived from an EMBL/GenBank/DDBJ whole genome shotgun (WGS) entry which is preliminary data.</text>
</comment>
<gene>
    <name evidence="1" type="ORF">M2256_001683</name>
</gene>
<dbReference type="Proteomes" id="UP001207687">
    <property type="component" value="Unassembled WGS sequence"/>
</dbReference>
<dbReference type="AlphaFoldDB" id="A0AAW5TW41"/>
<evidence type="ECO:0000313" key="1">
    <source>
        <dbReference type="EMBL" id="MCW2281225.1"/>
    </source>
</evidence>
<evidence type="ECO:0008006" key="3">
    <source>
        <dbReference type="Google" id="ProtNLM"/>
    </source>
</evidence>
<dbReference type="EMBL" id="JAOQNN010000001">
    <property type="protein sequence ID" value="MCW2281225.1"/>
    <property type="molecule type" value="Genomic_DNA"/>
</dbReference>
<reference evidence="1" key="1">
    <citation type="submission" date="2023-08" db="EMBL/GenBank/DDBJ databases">
        <title>Genomic analyses of the natural microbiome of Caenorhabditis elegans.</title>
        <authorList>
            <person name="Samuel B."/>
        </authorList>
    </citation>
    <scope>NUCLEOTIDE SEQUENCE</scope>
    <source>
        <strain evidence="1">BIGb0220</strain>
    </source>
</reference>
<dbReference type="InterPro" id="IPR011989">
    <property type="entry name" value="ARM-like"/>
</dbReference>
<proteinExistence type="predicted"/>
<dbReference type="RefSeq" id="WP_264653919.1">
    <property type="nucleotide sequence ID" value="NZ_JAOQNN010000001.1"/>
</dbReference>
<sequence length="893" mass="103365">MGKLPKTRLKVFISSAMSEESGTQWKKIRESIKNKLRECDYLSPFTIEENVNEISSIEYFLLNIKISDIIVILVKDKIRDGTKLEILKAIELKKPMLVYFCNSAGSSESIQEFRKELIKTDALTFKEIADFDNIDKVVLNDVINNILCYYQYKHIDLEAESDDEEEELISNNVLLDNSLLGKKNLDHFGNNRNTLIELLELSNYATINDENVGSSIAKKLLKWTFKGTNFITEQEMSTLFSEFSLSKEIEKILRLRFKSTQKYFGGNLEEALENLDRAYELGKKEKVPNWLLSEILIDSRNIKNQLGYYQTEYQQKLDTLESIVHFPIADRFLKMAYENLEKERFRERNASANTMHFGNTLLDSLQYAEKYLYISFVMGSSTHLLVARKKFTELLIGYGDLYKDENLIYQALKLYTLSGDQKNFSKVLETDWNRVSNILAVNVEELWHLTDAKYSTNSNLLKCVITKSLGQYMKNGLFMQATSYLIKYSSDLKNYEQGVLLLNAIDNNFIRFGNSYVLSMILNILKSDKITLYQKVTDLLSKIDLSGCDESDLKELEIILKEKISEIIENNGNPEFIVNLLNQSNIYSDLLDSIIKKVHENISDIIDIELGNYEKSNKILQNNISLLKERFNPSSNVYIRYVDNPLVAIEYIIKQCPSNKLFEILNNEFIPLLIEVLSAPVTLIVKQEYLKTLVVLLTEYKRSEIAIPELLTNFFGNDEIKLEEVWSTNQSSVVSSFYYVTTIKSLLNLNSENEILTFCVNYKQNSRREREAFSFSIQKFIEYNITSNQTIPSFINLVVMDMLQDNYIMVRKNAIKCALLLYSATPSEVLENELIRMTIDVSPNVKFYFINQLSKQILDTSMTQRLLSLFEKDGSYAIRLESKKMLSIIDKVD</sequence>
<evidence type="ECO:0000313" key="2">
    <source>
        <dbReference type="Proteomes" id="UP001207687"/>
    </source>
</evidence>